<dbReference type="KEGG" id="hmr:Hipma_1123"/>
<accession>F2LWI0</accession>
<organism evidence="1 2">
    <name type="scientific">Hippea maritima (strain ATCC 700847 / DSM 10411 / MH2)</name>
    <dbReference type="NCBI Taxonomy" id="760142"/>
    <lineage>
        <taxon>Bacteria</taxon>
        <taxon>Pseudomonadati</taxon>
        <taxon>Campylobacterota</taxon>
        <taxon>Desulfurellia</taxon>
        <taxon>Desulfurellales</taxon>
        <taxon>Hippeaceae</taxon>
        <taxon>Hippea</taxon>
    </lineage>
</organism>
<reference evidence="1 2" key="1">
    <citation type="journal article" date="2011" name="Stand. Genomic Sci.">
        <title>Complete genome sequence of the thermophilic sulfur-reducer Hippea maritima type strain (MH(2)).</title>
        <authorList>
            <person name="Huntemann M."/>
            <person name="Lu M."/>
            <person name="Nolan M."/>
            <person name="Lapidus A."/>
            <person name="Lucas S."/>
            <person name="Hammon N."/>
            <person name="Deshpande S."/>
            <person name="Cheng J.F."/>
            <person name="Tapia R."/>
            <person name="Han C."/>
            <person name="Goodwin L."/>
            <person name="Pitluck S."/>
            <person name="Liolios K."/>
            <person name="Pagani I."/>
            <person name="Ivanova N."/>
            <person name="Ovchinikova G."/>
            <person name="Pati A."/>
            <person name="Chen A."/>
            <person name="Palaniappan K."/>
            <person name="Land M."/>
            <person name="Hauser L."/>
            <person name="Jeffries C.D."/>
            <person name="Detter J.C."/>
            <person name="Brambilla E.M."/>
            <person name="Rohde M."/>
            <person name="Spring S."/>
            <person name="Goker M."/>
            <person name="Woyke T."/>
            <person name="Bristow J."/>
            <person name="Eisen J.A."/>
            <person name="Markowitz V."/>
            <person name="Hugenholtz P."/>
            <person name="Kyrpides N.C."/>
            <person name="Klenk H.P."/>
            <person name="Mavromatis K."/>
        </authorList>
    </citation>
    <scope>NUCLEOTIDE SEQUENCE [LARGE SCALE GENOMIC DNA]</scope>
    <source>
        <strain evidence="2">ATCC 700847 / DSM 10411 / MH2</strain>
    </source>
</reference>
<dbReference type="AlphaFoldDB" id="F2LWI0"/>
<dbReference type="Proteomes" id="UP000008139">
    <property type="component" value="Chromosome"/>
</dbReference>
<dbReference type="PANTHER" id="PTHR35271:SF1">
    <property type="entry name" value="ABC TRANSPORTER, SUBSTRATE-BINDING LIPOPROTEIN"/>
    <property type="match status" value="1"/>
</dbReference>
<name>F2LWI0_HIPMA</name>
<evidence type="ECO:0000313" key="1">
    <source>
        <dbReference type="EMBL" id="AEA34089.1"/>
    </source>
</evidence>
<dbReference type="RefSeq" id="WP_013682127.1">
    <property type="nucleotide sequence ID" value="NC_015318.1"/>
</dbReference>
<dbReference type="InParanoid" id="F2LWI0"/>
<sequence length="348" mass="39410">MRMRKVFVCFLVLILFATVAISIPARAKIIKIFMVQSYSSVDLCGMPQLKGALDTLRRAGINDNNSKIEIFFMNTKLKNSTKTLMDKVAQKAYRKIIEFKPDIVFLFDDPAFSELAPKLIRKNVSVVFSGLNIMPEDYNKKFKFMDKNRNPTANITGVYEKLYVASSIKFVEHIVGKKGKVFVLSSKDKVGRIVTRQIELELKDTPLKDDVKVFWVDSLDDIKRAIVKINEDNSVVAYLVNTHSVKSNNGKLDVFHLIPIEMQLAKKPDIAVNKAFCKRGLFGGVVLDFYAMGAQAARMALKIINGVPMSRIPVKNAQKRERVINLSRAKELNLKIPIEVLDTLDEVY</sequence>
<gene>
    <name evidence="1" type="ordered locus">Hipma_1123</name>
</gene>
<dbReference type="PANTHER" id="PTHR35271">
    <property type="entry name" value="ABC TRANSPORTER, SUBSTRATE-BINDING LIPOPROTEIN-RELATED"/>
    <property type="match status" value="1"/>
</dbReference>
<dbReference type="Pfam" id="PF04392">
    <property type="entry name" value="ABC_sub_bind"/>
    <property type="match status" value="1"/>
</dbReference>
<dbReference type="OrthoDB" id="5447247at2"/>
<dbReference type="InterPro" id="IPR007487">
    <property type="entry name" value="ABC_transpt-TYRBP-like"/>
</dbReference>
<dbReference type="Gene3D" id="3.40.50.2300">
    <property type="match status" value="2"/>
</dbReference>
<dbReference type="HOGENOM" id="CLU_058196_1_0_7"/>
<reference evidence="2" key="2">
    <citation type="submission" date="2011-03" db="EMBL/GenBank/DDBJ databases">
        <title>The complete genome of Hippea maritima DSM 10411.</title>
        <authorList>
            <consortium name="US DOE Joint Genome Institute (JGI-PGF)"/>
            <person name="Lucas S."/>
            <person name="Copeland A."/>
            <person name="Lapidus A."/>
            <person name="Bruce D."/>
            <person name="Goodwin L."/>
            <person name="Pitluck S."/>
            <person name="Peters L."/>
            <person name="Kyrpides N."/>
            <person name="Mavromatis K."/>
            <person name="Pagani I."/>
            <person name="Ivanova N."/>
            <person name="Mikhailova N."/>
            <person name="Lu M."/>
            <person name="Detter J.C."/>
            <person name="Tapia R."/>
            <person name="Han C."/>
            <person name="Land M."/>
            <person name="Hauser L."/>
            <person name="Markowitz V."/>
            <person name="Cheng J.-F."/>
            <person name="Hugenholtz P."/>
            <person name="Woyke T."/>
            <person name="Wu D."/>
            <person name="Spring S."/>
            <person name="Schroeder M."/>
            <person name="Brambilla E."/>
            <person name="Klenk H.-P."/>
            <person name="Eisen J.A."/>
        </authorList>
    </citation>
    <scope>NUCLEOTIDE SEQUENCE [LARGE SCALE GENOMIC DNA]</scope>
    <source>
        <strain evidence="2">ATCC 700847 / DSM 10411 / MH2</strain>
    </source>
</reference>
<evidence type="ECO:0000313" key="2">
    <source>
        <dbReference type="Proteomes" id="UP000008139"/>
    </source>
</evidence>
<proteinExistence type="predicted"/>
<dbReference type="EMBL" id="CP002606">
    <property type="protein sequence ID" value="AEA34089.1"/>
    <property type="molecule type" value="Genomic_DNA"/>
</dbReference>
<dbReference type="eggNOG" id="COG2984">
    <property type="taxonomic scope" value="Bacteria"/>
</dbReference>
<dbReference type="STRING" id="760142.Hipma_1123"/>
<keyword evidence="2" id="KW-1185">Reference proteome</keyword>
<protein>
    <submittedName>
        <fullName evidence="1">ABC transporter substrate binding protein</fullName>
    </submittedName>
</protein>